<dbReference type="EC" id="3.6.1.55" evidence="12"/>
<dbReference type="SUPFAM" id="SSF55811">
    <property type="entry name" value="Nudix"/>
    <property type="match status" value="1"/>
</dbReference>
<keyword evidence="3" id="KW-0515">Mutator protein</keyword>
<keyword evidence="5" id="KW-0479">Metal-binding</keyword>
<comment type="catalytic activity">
    <reaction evidence="10">
        <text>8-oxo-dGTP + H2O = 8-oxo-dGMP + diphosphate + H(+)</text>
        <dbReference type="Rhea" id="RHEA:31575"/>
        <dbReference type="ChEBI" id="CHEBI:15377"/>
        <dbReference type="ChEBI" id="CHEBI:15378"/>
        <dbReference type="ChEBI" id="CHEBI:33019"/>
        <dbReference type="ChEBI" id="CHEBI:63224"/>
        <dbReference type="ChEBI" id="CHEBI:77896"/>
        <dbReference type="EC" id="3.6.1.55"/>
    </reaction>
</comment>
<reference evidence="18 19" key="1">
    <citation type="submission" date="2021-12" db="EMBL/GenBank/DDBJ databases">
        <title>Genome sequencing of bacteria with rrn-lacking chromosome and rrn-plasmid.</title>
        <authorList>
            <person name="Anda M."/>
            <person name="Iwasaki W."/>
        </authorList>
    </citation>
    <scope>NUCLEOTIDE SEQUENCE [LARGE SCALE GENOMIC DNA]</scope>
    <source>
        <strain evidence="18 19">NBRC 101262</strain>
        <plasmid evidence="18 19">pPP7</plasmid>
    </source>
</reference>
<dbReference type="PANTHER" id="PTHR47707:SF1">
    <property type="entry name" value="NUDIX HYDROLASE FAMILY PROTEIN"/>
    <property type="match status" value="1"/>
</dbReference>
<keyword evidence="8" id="KW-0460">Magnesium</keyword>
<evidence type="ECO:0000256" key="11">
    <source>
        <dbReference type="ARBA" id="ARBA00036904"/>
    </source>
</evidence>
<evidence type="ECO:0000256" key="6">
    <source>
        <dbReference type="ARBA" id="ARBA00022763"/>
    </source>
</evidence>
<dbReference type="PROSITE" id="PS51462">
    <property type="entry name" value="NUDIX"/>
    <property type="match status" value="1"/>
</dbReference>
<accession>A0ABM7VMH7</accession>
<dbReference type="Gene3D" id="3.90.79.10">
    <property type="entry name" value="Nucleoside Triphosphate Pyrophosphohydrolase"/>
    <property type="match status" value="1"/>
</dbReference>
<evidence type="ECO:0000313" key="19">
    <source>
        <dbReference type="Proteomes" id="UP001354989"/>
    </source>
</evidence>
<evidence type="ECO:0000256" key="15">
    <source>
        <dbReference type="ARBA" id="ARBA00041979"/>
    </source>
</evidence>
<geneLocation type="plasmid" evidence="18 19">
    <name>pPP7</name>
</geneLocation>
<keyword evidence="19" id="KW-1185">Reference proteome</keyword>
<dbReference type="Pfam" id="PF00293">
    <property type="entry name" value="NUDIX"/>
    <property type="match status" value="1"/>
</dbReference>
<evidence type="ECO:0000256" key="4">
    <source>
        <dbReference type="ARBA" id="ARBA00022705"/>
    </source>
</evidence>
<name>A0ABM7VMH7_9BACT</name>
<dbReference type="PANTHER" id="PTHR47707">
    <property type="entry name" value="8-OXO-DGTP DIPHOSPHATASE"/>
    <property type="match status" value="1"/>
</dbReference>
<keyword evidence="18" id="KW-0614">Plasmid</keyword>
<organism evidence="18 19">
    <name type="scientific">Persicobacter psychrovividus</name>
    <dbReference type="NCBI Taxonomy" id="387638"/>
    <lineage>
        <taxon>Bacteria</taxon>
        <taxon>Pseudomonadati</taxon>
        <taxon>Bacteroidota</taxon>
        <taxon>Cytophagia</taxon>
        <taxon>Cytophagales</taxon>
        <taxon>Persicobacteraceae</taxon>
        <taxon>Persicobacter</taxon>
    </lineage>
</organism>
<evidence type="ECO:0000256" key="7">
    <source>
        <dbReference type="ARBA" id="ARBA00022801"/>
    </source>
</evidence>
<evidence type="ECO:0000256" key="12">
    <source>
        <dbReference type="ARBA" id="ARBA00038905"/>
    </source>
</evidence>
<dbReference type="InterPro" id="IPR015797">
    <property type="entry name" value="NUDIX_hydrolase-like_dom_sf"/>
</dbReference>
<keyword evidence="9" id="KW-0234">DNA repair</keyword>
<dbReference type="PROSITE" id="PS00893">
    <property type="entry name" value="NUDIX_BOX"/>
    <property type="match status" value="1"/>
</dbReference>
<dbReference type="InterPro" id="IPR047127">
    <property type="entry name" value="MutT-like"/>
</dbReference>
<evidence type="ECO:0000256" key="14">
    <source>
        <dbReference type="ARBA" id="ARBA00041592"/>
    </source>
</evidence>
<dbReference type="CDD" id="cd04690">
    <property type="entry name" value="NUDIX_Hydrolase"/>
    <property type="match status" value="1"/>
</dbReference>
<evidence type="ECO:0000256" key="5">
    <source>
        <dbReference type="ARBA" id="ARBA00022723"/>
    </source>
</evidence>
<evidence type="ECO:0000259" key="17">
    <source>
        <dbReference type="PROSITE" id="PS51462"/>
    </source>
</evidence>
<dbReference type="Proteomes" id="UP001354989">
    <property type="component" value="Plasmid pPP7"/>
</dbReference>
<evidence type="ECO:0000256" key="16">
    <source>
        <dbReference type="ARBA" id="ARBA00042798"/>
    </source>
</evidence>
<keyword evidence="7" id="KW-0378">Hydrolase</keyword>
<evidence type="ECO:0000256" key="10">
    <source>
        <dbReference type="ARBA" id="ARBA00035861"/>
    </source>
</evidence>
<feature type="domain" description="Nudix hydrolase" evidence="17">
    <location>
        <begin position="1"/>
        <end position="112"/>
    </location>
</feature>
<proteinExistence type="inferred from homology"/>
<dbReference type="InterPro" id="IPR020084">
    <property type="entry name" value="NUDIX_hydrolase_CS"/>
</dbReference>
<comment type="similarity">
    <text evidence="2">Belongs to the Nudix hydrolase family.</text>
</comment>
<comment type="catalytic activity">
    <reaction evidence="11">
        <text>8-oxo-GTP + H2O = 8-oxo-GMP + diphosphate + H(+)</text>
        <dbReference type="Rhea" id="RHEA:67616"/>
        <dbReference type="ChEBI" id="CHEBI:15377"/>
        <dbReference type="ChEBI" id="CHEBI:15378"/>
        <dbReference type="ChEBI" id="CHEBI:33019"/>
        <dbReference type="ChEBI" id="CHEBI:143553"/>
        <dbReference type="ChEBI" id="CHEBI:145694"/>
    </reaction>
</comment>
<gene>
    <name evidence="18" type="ORF">PEPS_44990</name>
</gene>
<dbReference type="RefSeq" id="WP_421953332.1">
    <property type="nucleotide sequence ID" value="NZ_AP025299.1"/>
</dbReference>
<keyword evidence="4" id="KW-0235">DNA replication</keyword>
<dbReference type="EMBL" id="AP025299">
    <property type="protein sequence ID" value="BDD02219.1"/>
    <property type="molecule type" value="Genomic_DNA"/>
</dbReference>
<evidence type="ECO:0000256" key="3">
    <source>
        <dbReference type="ARBA" id="ARBA00022457"/>
    </source>
</evidence>
<evidence type="ECO:0000256" key="9">
    <source>
        <dbReference type="ARBA" id="ARBA00023204"/>
    </source>
</evidence>
<evidence type="ECO:0000256" key="2">
    <source>
        <dbReference type="ARBA" id="ARBA00005582"/>
    </source>
</evidence>
<comment type="cofactor">
    <cofactor evidence="1">
        <name>Mg(2+)</name>
        <dbReference type="ChEBI" id="CHEBI:18420"/>
    </cofactor>
</comment>
<evidence type="ECO:0000313" key="18">
    <source>
        <dbReference type="EMBL" id="BDD02219.1"/>
    </source>
</evidence>
<evidence type="ECO:0000256" key="13">
    <source>
        <dbReference type="ARBA" id="ARBA00040794"/>
    </source>
</evidence>
<sequence length="116" mass="13571">MSTRSRGKSVYYFPGGKREAGETDVEVLCREIKEELDVEIDRDSAIYIGTFEAHAHGHDAEVLLQMRCYEANFSGTLTASSEIDCFEWMRYRDRERTSEVDQKIFDFLWERALIDM</sequence>
<evidence type="ECO:0000256" key="1">
    <source>
        <dbReference type="ARBA" id="ARBA00001946"/>
    </source>
</evidence>
<keyword evidence="6" id="KW-0227">DNA damage</keyword>
<protein>
    <recommendedName>
        <fullName evidence="13">8-oxo-dGTP diphosphatase</fullName>
        <ecNumber evidence="12">3.6.1.55</ecNumber>
    </recommendedName>
    <alternativeName>
        <fullName evidence="16">7,8-dihydro-8-oxoguanine-triphosphatase</fullName>
    </alternativeName>
    <alternativeName>
        <fullName evidence="15">Mutator protein MutT</fullName>
    </alternativeName>
    <alternativeName>
        <fullName evidence="14">dGTP pyrophosphohydrolase</fullName>
    </alternativeName>
</protein>
<dbReference type="InterPro" id="IPR000086">
    <property type="entry name" value="NUDIX_hydrolase_dom"/>
</dbReference>
<evidence type="ECO:0000256" key="8">
    <source>
        <dbReference type="ARBA" id="ARBA00022842"/>
    </source>
</evidence>